<feature type="transmembrane region" description="Helical" evidence="1">
    <location>
        <begin position="6"/>
        <end position="28"/>
    </location>
</feature>
<name>A0A9Q6Z3B6_MYROD</name>
<accession>A0A9Q6Z3B6</accession>
<evidence type="ECO:0000256" key="1">
    <source>
        <dbReference type="SAM" id="Phobius"/>
    </source>
</evidence>
<feature type="domain" description="Urease accessory protein UreH-like transmembrane" evidence="2">
    <location>
        <begin position="4"/>
        <end position="202"/>
    </location>
</feature>
<feature type="transmembrane region" description="Helical" evidence="1">
    <location>
        <begin position="48"/>
        <end position="68"/>
    </location>
</feature>
<dbReference type="AlphaFoldDB" id="A0A9Q6Z3B6"/>
<feature type="transmembrane region" description="Helical" evidence="1">
    <location>
        <begin position="74"/>
        <end position="94"/>
    </location>
</feature>
<sequence length="231" mass="25464">MISALIFGLVSSLHCIGMCGPIALMLPISQHNPVLKIRQMFTYHIGRIAAYSLLGVVFGLFGKGLFLAGFQQQLSIVVGIIMIVLALVPSNRIGNFNVLKPLYRFVNWIKSSLGKQFKKKSPKALFLIGFFNGFLPCGMVYVALFGALATQDVVMGMAYMALFGVGTIPLMSLVIYFKNLFSDGFRRGIMKYYPVVIVIIGMLFIIRGLGLNIPYLSPDTLNLFVRGDAMC</sequence>
<dbReference type="PANTHER" id="PTHR42208">
    <property type="entry name" value="HEAVY METAL TRANSPORTER-RELATED"/>
    <property type="match status" value="1"/>
</dbReference>
<gene>
    <name evidence="3" type="ORF">I6I88_02450</name>
</gene>
<keyword evidence="1" id="KW-1133">Transmembrane helix</keyword>
<feature type="transmembrane region" description="Helical" evidence="1">
    <location>
        <begin position="124"/>
        <end position="148"/>
    </location>
</feature>
<dbReference type="Pfam" id="PF13386">
    <property type="entry name" value="DsbD_2"/>
    <property type="match status" value="1"/>
</dbReference>
<evidence type="ECO:0000313" key="3">
    <source>
        <dbReference type="EMBL" id="QQU00653.1"/>
    </source>
</evidence>
<evidence type="ECO:0000259" key="2">
    <source>
        <dbReference type="Pfam" id="PF13386"/>
    </source>
</evidence>
<evidence type="ECO:0000313" key="4">
    <source>
        <dbReference type="Proteomes" id="UP000596202"/>
    </source>
</evidence>
<proteinExistence type="predicted"/>
<dbReference type="EMBL" id="CP068108">
    <property type="protein sequence ID" value="QQU00653.1"/>
    <property type="molecule type" value="Genomic_DNA"/>
</dbReference>
<dbReference type="Proteomes" id="UP000596202">
    <property type="component" value="Chromosome"/>
</dbReference>
<dbReference type="InterPro" id="IPR039447">
    <property type="entry name" value="UreH-like_TM_dom"/>
</dbReference>
<feature type="transmembrane region" description="Helical" evidence="1">
    <location>
        <begin position="189"/>
        <end position="209"/>
    </location>
</feature>
<reference evidence="3 4" key="1">
    <citation type="submission" date="2021-01" db="EMBL/GenBank/DDBJ databases">
        <title>FDA dAtabase for Regulatory Grade micrObial Sequences (FDA-ARGOS): Supporting development and validation of Infectious Disease Dx tests.</title>
        <authorList>
            <person name="Sproer C."/>
            <person name="Gronow S."/>
            <person name="Severitt S."/>
            <person name="Schroder I."/>
            <person name="Tallon L."/>
            <person name="Sadzewicz L."/>
            <person name="Zhao X."/>
            <person name="Boylan J."/>
            <person name="Ott S."/>
            <person name="Bowen H."/>
            <person name="Vavikolanu K."/>
            <person name="Mehta A."/>
            <person name="Aluvathingal J."/>
            <person name="Nadendla S."/>
            <person name="Lowell S."/>
            <person name="Myers T."/>
            <person name="Yan Y."/>
            <person name="Sichtig H."/>
        </authorList>
    </citation>
    <scope>NUCLEOTIDE SEQUENCE [LARGE SCALE GENOMIC DNA]</scope>
    <source>
        <strain evidence="3 4">FDAARGOS_1131</strain>
    </source>
</reference>
<organism evidence="3 4">
    <name type="scientific">Myroides odoratus</name>
    <name type="common">Flavobacterium odoratum</name>
    <dbReference type="NCBI Taxonomy" id="256"/>
    <lineage>
        <taxon>Bacteria</taxon>
        <taxon>Pseudomonadati</taxon>
        <taxon>Bacteroidota</taxon>
        <taxon>Flavobacteriia</taxon>
        <taxon>Flavobacteriales</taxon>
        <taxon>Flavobacteriaceae</taxon>
        <taxon>Myroides</taxon>
    </lineage>
</organism>
<dbReference type="PANTHER" id="PTHR42208:SF1">
    <property type="entry name" value="HEAVY METAL TRANSPORTER"/>
    <property type="match status" value="1"/>
</dbReference>
<dbReference type="GeneID" id="93526493"/>
<feature type="transmembrane region" description="Helical" evidence="1">
    <location>
        <begin position="154"/>
        <end position="177"/>
    </location>
</feature>
<protein>
    <submittedName>
        <fullName evidence="3">Sulfite exporter TauE/SafE family protein</fullName>
    </submittedName>
</protein>
<keyword evidence="1" id="KW-0812">Transmembrane</keyword>
<dbReference type="OrthoDB" id="594443at2"/>
<keyword evidence="1" id="KW-0472">Membrane</keyword>
<dbReference type="RefSeq" id="WP_002990294.1">
    <property type="nucleotide sequence ID" value="NZ_CP068108.1"/>
</dbReference>